<feature type="domain" description="GH18" evidence="8">
    <location>
        <begin position="23"/>
        <end position="372"/>
    </location>
</feature>
<dbReference type="GO" id="GO:0005975">
    <property type="term" value="P:carbohydrate metabolic process"/>
    <property type="evidence" value="ECO:0007669"/>
    <property type="project" value="InterPro"/>
</dbReference>
<dbReference type="InterPro" id="IPR017853">
    <property type="entry name" value="GH"/>
</dbReference>
<comment type="caution">
    <text evidence="9">The sequence shown here is derived from an EMBL/GenBank/DDBJ whole genome shotgun (WGS) entry which is preliminary data.</text>
</comment>
<dbReference type="Proteomes" id="UP000639772">
    <property type="component" value="Chromosome 9"/>
</dbReference>
<evidence type="ECO:0000256" key="6">
    <source>
        <dbReference type="RuleBase" id="RU000489"/>
    </source>
</evidence>
<dbReference type="SUPFAM" id="SSF51445">
    <property type="entry name" value="(Trans)glycosidases"/>
    <property type="match status" value="1"/>
</dbReference>
<dbReference type="EMBL" id="JADCNM010000009">
    <property type="protein sequence ID" value="KAG0468431.1"/>
    <property type="molecule type" value="Genomic_DNA"/>
</dbReference>
<name>A0A835UQV6_VANPL</name>
<dbReference type="GO" id="GO:0006032">
    <property type="term" value="P:chitin catabolic process"/>
    <property type="evidence" value="ECO:0007669"/>
    <property type="project" value="TreeGrafter"/>
</dbReference>
<organism evidence="9 10">
    <name type="scientific">Vanilla planifolia</name>
    <name type="common">Vanilla</name>
    <dbReference type="NCBI Taxonomy" id="51239"/>
    <lineage>
        <taxon>Eukaryota</taxon>
        <taxon>Viridiplantae</taxon>
        <taxon>Streptophyta</taxon>
        <taxon>Embryophyta</taxon>
        <taxon>Tracheophyta</taxon>
        <taxon>Spermatophyta</taxon>
        <taxon>Magnoliopsida</taxon>
        <taxon>Liliopsida</taxon>
        <taxon>Asparagales</taxon>
        <taxon>Orchidaceae</taxon>
        <taxon>Vanilloideae</taxon>
        <taxon>Vanilleae</taxon>
        <taxon>Vanilla</taxon>
    </lineage>
</organism>
<dbReference type="GO" id="GO:0008061">
    <property type="term" value="F:chitin binding"/>
    <property type="evidence" value="ECO:0007669"/>
    <property type="project" value="InterPro"/>
</dbReference>
<dbReference type="PROSITE" id="PS01095">
    <property type="entry name" value="GH18_1"/>
    <property type="match status" value="1"/>
</dbReference>
<accession>A0A835UQV6</accession>
<dbReference type="FunFam" id="3.10.50.10:FF:000003">
    <property type="entry name" value="Class V chitinase CHIT5b"/>
    <property type="match status" value="1"/>
</dbReference>
<dbReference type="InterPro" id="IPR050314">
    <property type="entry name" value="Glycosyl_Hydrlase_18"/>
</dbReference>
<dbReference type="InterPro" id="IPR029070">
    <property type="entry name" value="Chitinase_insertion_sf"/>
</dbReference>
<dbReference type="AlphaFoldDB" id="A0A835UQV6"/>
<dbReference type="PANTHER" id="PTHR11177">
    <property type="entry name" value="CHITINASE"/>
    <property type="match status" value="1"/>
</dbReference>
<dbReference type="Gene3D" id="3.20.20.80">
    <property type="entry name" value="Glycosidases"/>
    <property type="match status" value="1"/>
</dbReference>
<dbReference type="SUPFAM" id="SSF54556">
    <property type="entry name" value="Chitinase insertion domain"/>
    <property type="match status" value="1"/>
</dbReference>
<proteinExistence type="inferred from homology"/>
<evidence type="ECO:0000256" key="7">
    <source>
        <dbReference type="SAM" id="SignalP"/>
    </source>
</evidence>
<feature type="chain" id="PRO_5032816085" description="GH18 domain-containing protein" evidence="7">
    <location>
        <begin position="20"/>
        <end position="372"/>
    </location>
</feature>
<keyword evidence="5 6" id="KW-0326">Glycosidase</keyword>
<dbReference type="GO" id="GO:0004568">
    <property type="term" value="F:chitinase activity"/>
    <property type="evidence" value="ECO:0007669"/>
    <property type="project" value="TreeGrafter"/>
</dbReference>
<dbReference type="GO" id="GO:0005576">
    <property type="term" value="C:extracellular region"/>
    <property type="evidence" value="ECO:0007669"/>
    <property type="project" value="TreeGrafter"/>
</dbReference>
<dbReference type="SMART" id="SM00636">
    <property type="entry name" value="Glyco_18"/>
    <property type="match status" value="1"/>
</dbReference>
<evidence type="ECO:0000256" key="5">
    <source>
        <dbReference type="ARBA" id="ARBA00023295"/>
    </source>
</evidence>
<dbReference type="OrthoDB" id="76388at2759"/>
<gene>
    <name evidence="9" type="ORF">HPP92_017759</name>
</gene>
<keyword evidence="2 7" id="KW-0732">Signal</keyword>
<keyword evidence="3 6" id="KW-0378">Hydrolase</keyword>
<reference evidence="9 10" key="1">
    <citation type="journal article" date="2020" name="Nat. Food">
        <title>A phased Vanilla planifolia genome enables genetic improvement of flavour and production.</title>
        <authorList>
            <person name="Hasing T."/>
            <person name="Tang H."/>
            <person name="Brym M."/>
            <person name="Khazi F."/>
            <person name="Huang T."/>
            <person name="Chambers A.H."/>
        </authorList>
    </citation>
    <scope>NUCLEOTIDE SEQUENCE [LARGE SCALE GENOMIC DNA]</scope>
    <source>
        <tissue evidence="9">Leaf</tissue>
    </source>
</reference>
<dbReference type="Pfam" id="PF00704">
    <property type="entry name" value="Glyco_hydro_18"/>
    <property type="match status" value="1"/>
</dbReference>
<protein>
    <recommendedName>
        <fullName evidence="8">GH18 domain-containing protein</fullName>
    </recommendedName>
</protein>
<evidence type="ECO:0000313" key="9">
    <source>
        <dbReference type="EMBL" id="KAG0468431.1"/>
    </source>
</evidence>
<feature type="signal peptide" evidence="7">
    <location>
        <begin position="1"/>
        <end position="19"/>
    </location>
</feature>
<evidence type="ECO:0000256" key="1">
    <source>
        <dbReference type="ARBA" id="ARBA00008682"/>
    </source>
</evidence>
<evidence type="ECO:0000256" key="3">
    <source>
        <dbReference type="ARBA" id="ARBA00022801"/>
    </source>
</evidence>
<sequence length="372" mass="40426">MAPVFQLLVVVAFLPLSSATSLAIKAGYYPSWTSNTFPPTSIRFSYFTHVLYAFAEPYPISHSLVITPSDAFLISNLTSAAHRCHPPVRVLLSIGGERSNASVFASIAASPASRFAFISSSIAAARLFDLDGLDLDWEFPATAGEMSDLGCLLSELRLAIETESSSCARPPLLLSAAVYFAPHFFLQEPLRSYPVFAMATALDWVNVMAFDFHGAGWEPAATGAHAALYDYRSNFSTSYGLEAWLEAGMPAGKVVIGIPVYGRTWTLRDAGVNGIGAPANGTGPGEPGGVMLYSDVVEFNWRNATGVVYDDVVVAAYSYGGTAWVGYDDRRSVKAKARYGRRKGMGGYFLWALGFDDKRWSLSRRAWRAWNP</sequence>
<evidence type="ECO:0000256" key="4">
    <source>
        <dbReference type="ARBA" id="ARBA00023180"/>
    </source>
</evidence>
<dbReference type="InterPro" id="IPR011583">
    <property type="entry name" value="Chitinase_II/V-like_cat"/>
</dbReference>
<evidence type="ECO:0000259" key="8">
    <source>
        <dbReference type="PROSITE" id="PS51910"/>
    </source>
</evidence>
<dbReference type="PANTHER" id="PTHR11177:SF317">
    <property type="entry name" value="CHITINASE 12-RELATED"/>
    <property type="match status" value="1"/>
</dbReference>
<evidence type="ECO:0000256" key="2">
    <source>
        <dbReference type="ARBA" id="ARBA00022729"/>
    </source>
</evidence>
<evidence type="ECO:0000313" key="10">
    <source>
        <dbReference type="Proteomes" id="UP000639772"/>
    </source>
</evidence>
<dbReference type="InterPro" id="IPR001579">
    <property type="entry name" value="Glyco_hydro_18_chit_AS"/>
</dbReference>
<dbReference type="InterPro" id="IPR001223">
    <property type="entry name" value="Glyco_hydro18_cat"/>
</dbReference>
<comment type="similarity">
    <text evidence="1">Belongs to the glycosyl hydrolase 18 family. Chitinase class V subfamily.</text>
</comment>
<dbReference type="Gene3D" id="3.10.50.10">
    <property type="match status" value="1"/>
</dbReference>
<dbReference type="PROSITE" id="PS51910">
    <property type="entry name" value="GH18_2"/>
    <property type="match status" value="1"/>
</dbReference>
<keyword evidence="4" id="KW-0325">Glycoprotein</keyword>